<organism evidence="2 3">
    <name type="scientific">Thermococcus camini</name>
    <dbReference type="NCBI Taxonomy" id="2016373"/>
    <lineage>
        <taxon>Archaea</taxon>
        <taxon>Methanobacteriati</taxon>
        <taxon>Methanobacteriota</taxon>
        <taxon>Thermococci</taxon>
        <taxon>Thermococcales</taxon>
        <taxon>Thermococcaceae</taxon>
        <taxon>Thermococcus</taxon>
    </lineage>
</organism>
<name>A0A7G2D8H8_9EURY</name>
<feature type="transmembrane region" description="Helical" evidence="1">
    <location>
        <begin position="162"/>
        <end position="179"/>
    </location>
</feature>
<accession>A0A7G2D8H8</accession>
<dbReference type="AlphaFoldDB" id="A0A7G2D8H8"/>
<keyword evidence="1" id="KW-0472">Membrane</keyword>
<keyword evidence="1" id="KW-0812">Transmembrane</keyword>
<reference evidence="2 3" key="1">
    <citation type="submission" date="2020-09" db="EMBL/GenBank/DDBJ databases">
        <authorList>
            <person name="Courtine D."/>
        </authorList>
    </citation>
    <scope>NUCLEOTIDE SEQUENCE [LARGE SCALE GENOMIC DNA]</scope>
    <source>
        <strain evidence="2 3">IRI35c</strain>
    </source>
</reference>
<gene>
    <name evidence="2" type="ORF">TIRI35C_0765</name>
</gene>
<evidence type="ECO:0000313" key="2">
    <source>
        <dbReference type="EMBL" id="CAD5243919.1"/>
    </source>
</evidence>
<protein>
    <submittedName>
        <fullName evidence="2">Uncharacterized protein</fullName>
    </submittedName>
</protein>
<evidence type="ECO:0000313" key="3">
    <source>
        <dbReference type="Proteomes" id="UP000516304"/>
    </source>
</evidence>
<proteinExistence type="predicted"/>
<dbReference type="KEGG" id="tcq:TIRI35C_0765"/>
<keyword evidence="3" id="KW-1185">Reference proteome</keyword>
<evidence type="ECO:0000256" key="1">
    <source>
        <dbReference type="SAM" id="Phobius"/>
    </source>
</evidence>
<dbReference type="Proteomes" id="UP000516304">
    <property type="component" value="Chromosome TIRI35C"/>
</dbReference>
<keyword evidence="1" id="KW-1133">Transmembrane helix</keyword>
<dbReference type="RefSeq" id="WP_188201799.1">
    <property type="nucleotide sequence ID" value="NZ_LR881183.1"/>
</dbReference>
<feature type="transmembrane region" description="Helical" evidence="1">
    <location>
        <begin position="138"/>
        <end position="156"/>
    </location>
</feature>
<dbReference type="GeneID" id="58918506"/>
<sequence>MALKAKVEGIIAGWMDGKRCTYALVRCEILSDCTRPVERALKSMGLRFTRLTDPDPYLLVSSGENFYDRGKFLTVIELTDGLGRIFYLAASDVPVSLKGIPRPEFVLAFRVKRKEGFRALLDVIGRKRIGGIRHKHRSTLNFLMSLLGGVVFSSLIELGSYWTGFLVTILFALIIYLILDYPLSLLYFRGVEVISTGEARTKVFVIRLGMEGEKKG</sequence>
<dbReference type="EMBL" id="LR881183">
    <property type="protein sequence ID" value="CAD5243919.1"/>
    <property type="molecule type" value="Genomic_DNA"/>
</dbReference>